<keyword evidence="1" id="KW-0472">Membrane</keyword>
<dbReference type="Proteomes" id="UP000076586">
    <property type="component" value="Unassembled WGS sequence"/>
</dbReference>
<reference evidence="3" key="2">
    <citation type="journal article" date="2017" name="Genome Announc.">
        <title>Draft genome sequence of Paludibacter jiangxiensis NM7(T), a propionate-producing fermentative bacterium.</title>
        <authorList>
            <person name="Qiu Y.-L."/>
            <person name="Tourlousse D.M."/>
            <person name="Matsuura N."/>
            <person name="Ohashi A."/>
            <person name="Sekiguchi Y."/>
        </authorList>
    </citation>
    <scope>NUCLEOTIDE SEQUENCE [LARGE SCALE GENOMIC DNA]</scope>
    <source>
        <strain evidence="3">NM7</strain>
    </source>
</reference>
<dbReference type="EMBL" id="BDCR01000004">
    <property type="protein sequence ID" value="GAT63534.1"/>
    <property type="molecule type" value="Genomic_DNA"/>
</dbReference>
<dbReference type="RefSeq" id="WP_068704854.1">
    <property type="nucleotide sequence ID" value="NZ_BDCR01000004.1"/>
</dbReference>
<protein>
    <recommendedName>
        <fullName evidence="4">Peptidase MA superfamily protein</fullName>
    </recommendedName>
</protein>
<dbReference type="STRING" id="681398.PJIAN_472"/>
<feature type="transmembrane region" description="Helical" evidence="1">
    <location>
        <begin position="9"/>
        <end position="29"/>
    </location>
</feature>
<evidence type="ECO:0008006" key="4">
    <source>
        <dbReference type="Google" id="ProtNLM"/>
    </source>
</evidence>
<comment type="caution">
    <text evidence="2">The sequence shown here is derived from an EMBL/GenBank/DDBJ whole genome shotgun (WGS) entry which is preliminary data.</text>
</comment>
<proteinExistence type="predicted"/>
<evidence type="ECO:0000313" key="3">
    <source>
        <dbReference type="Proteomes" id="UP000076586"/>
    </source>
</evidence>
<reference evidence="3" key="1">
    <citation type="submission" date="2016-04" db="EMBL/GenBank/DDBJ databases">
        <title>Draft genome sequence of Paludibacter jiangxiensis strain NM7.</title>
        <authorList>
            <person name="Qiu Y."/>
            <person name="Matsuura N."/>
            <person name="Ohashi A."/>
            <person name="Tourlousse M.D."/>
            <person name="Sekiguchi Y."/>
        </authorList>
    </citation>
    <scope>NUCLEOTIDE SEQUENCE [LARGE SCALE GENOMIC DNA]</scope>
    <source>
        <strain evidence="3">NM7</strain>
    </source>
</reference>
<evidence type="ECO:0000313" key="2">
    <source>
        <dbReference type="EMBL" id="GAT63534.1"/>
    </source>
</evidence>
<keyword evidence="3" id="KW-1185">Reference proteome</keyword>
<organism evidence="2 3">
    <name type="scientific">Paludibacter jiangxiensis</name>
    <dbReference type="NCBI Taxonomy" id="681398"/>
    <lineage>
        <taxon>Bacteria</taxon>
        <taxon>Pseudomonadati</taxon>
        <taxon>Bacteroidota</taxon>
        <taxon>Bacteroidia</taxon>
        <taxon>Bacteroidales</taxon>
        <taxon>Paludibacteraceae</taxon>
        <taxon>Paludibacter</taxon>
    </lineage>
</organism>
<keyword evidence="1" id="KW-0812">Transmembrane</keyword>
<keyword evidence="1" id="KW-1133">Transmembrane helix</keyword>
<gene>
    <name evidence="2" type="ORF">PJIAN_472</name>
</gene>
<evidence type="ECO:0000256" key="1">
    <source>
        <dbReference type="SAM" id="Phobius"/>
    </source>
</evidence>
<dbReference type="OrthoDB" id="9760276at2"/>
<accession>A0A161L8M5</accession>
<name>A0A161L8M5_9BACT</name>
<dbReference type="AlphaFoldDB" id="A0A161L8M5"/>
<sequence>MRLNSKTRFIIKLLIIGLVLIVLYLFFWGRLNFMCPWLIGFDKIETESSVIYYHKGEVDLRKFPKVDSLIVKVENFHNLKFQRKVQIVISSNIKEHRRFNGHDVKFVTQPFWGRVYILYSREYFETKAGALCSYLQHELSHSIINQNITNSKLTGYPLWFLEGIATYSSQMLGHDGYPPLDTVRQRILRGYVINPVDWGTFGMAAKGKTVNTYPLNDLYKYAYSEFAFIVDDLIEKYGKPKLISLLHLSLNDQKFDIAFRSIYKIEFKDYFRTLINVEKLPPTRGH</sequence>